<name>A0A2I1DIL0_9PROT</name>
<dbReference type="Proteomes" id="UP000234329">
    <property type="component" value="Unassembled WGS sequence"/>
</dbReference>
<accession>A0A2I1DIL0</accession>
<dbReference type="InterPro" id="IPR012340">
    <property type="entry name" value="NA-bd_OB-fold"/>
</dbReference>
<dbReference type="SUPFAM" id="SSF50249">
    <property type="entry name" value="Nucleic acid-binding proteins"/>
    <property type="match status" value="1"/>
</dbReference>
<dbReference type="Gene3D" id="2.40.50.140">
    <property type="entry name" value="Nucleic acid-binding proteins"/>
    <property type="match status" value="1"/>
</dbReference>
<dbReference type="GO" id="GO:0006260">
    <property type="term" value="P:DNA replication"/>
    <property type="evidence" value="ECO:0007669"/>
    <property type="project" value="InterPro"/>
</dbReference>
<evidence type="ECO:0000256" key="3">
    <source>
        <dbReference type="RuleBase" id="RU000524"/>
    </source>
</evidence>
<evidence type="ECO:0000256" key="1">
    <source>
        <dbReference type="ARBA" id="ARBA00023125"/>
    </source>
</evidence>
<evidence type="ECO:0000313" key="5">
    <source>
        <dbReference type="EMBL" id="PKY09713.1"/>
    </source>
</evidence>
<feature type="compositionally biased region" description="Low complexity" evidence="4">
    <location>
        <begin position="119"/>
        <end position="131"/>
    </location>
</feature>
<protein>
    <recommendedName>
        <fullName evidence="3">Single-stranded DNA-binding protein</fullName>
    </recommendedName>
</protein>
<keyword evidence="6" id="KW-1185">Reference proteome</keyword>
<dbReference type="NCBIfam" id="TIGR00621">
    <property type="entry name" value="ssb"/>
    <property type="match status" value="1"/>
</dbReference>
<evidence type="ECO:0000256" key="4">
    <source>
        <dbReference type="SAM" id="MobiDB-lite"/>
    </source>
</evidence>
<keyword evidence="1 2" id="KW-0238">DNA-binding</keyword>
<dbReference type="Pfam" id="PF00436">
    <property type="entry name" value="SSB"/>
    <property type="match status" value="1"/>
</dbReference>
<reference evidence="5 6" key="1">
    <citation type="submission" date="2017-03" db="EMBL/GenBank/DDBJ databases">
        <title>Draft genime sequence of the acidophilic sulfur-oxidizing bacterium Acidithiobacillus sp. SH, isolated from seawater.</title>
        <authorList>
            <person name="Sharmin S."/>
            <person name="Tokuhisa M."/>
            <person name="Kanao T."/>
            <person name="Kamimura K."/>
        </authorList>
    </citation>
    <scope>NUCLEOTIDE SEQUENCE [LARGE SCALE GENOMIC DNA]</scope>
    <source>
        <strain evidence="5 6">SH</strain>
    </source>
</reference>
<dbReference type="AlphaFoldDB" id="A0A2I1DIL0"/>
<organism evidence="5 6">
    <name type="scientific">Acidithiobacillus marinus</name>
    <dbReference type="NCBI Taxonomy" id="187490"/>
    <lineage>
        <taxon>Bacteria</taxon>
        <taxon>Pseudomonadati</taxon>
        <taxon>Pseudomonadota</taxon>
        <taxon>Acidithiobacillia</taxon>
        <taxon>Acidithiobacillales</taxon>
        <taxon>Acidithiobacillaceae</taxon>
        <taxon>Acidithiobacillus</taxon>
    </lineage>
</organism>
<sequence length="194" mass="21011">MSSIAIITGITGETPECHEIGKNAAGEKTLATTFPVVSFERSFNSASGEFTTKRVYHRCVAYGATAERIAKYFSKGKGIQVTGRINYRTWNNGTTNLKVTEIIVDQFHFVGAAEDAKESQQSNSQQSTAQTPPQPEKAHRPAGQVTGYVVQPYLMAAAPLPTPAKKPQQAAPQARKVEEPAPCFAELPEPEAPF</sequence>
<proteinExistence type="predicted"/>
<dbReference type="InterPro" id="IPR000424">
    <property type="entry name" value="Primosome_PriB/ssb"/>
</dbReference>
<dbReference type="CDD" id="cd04496">
    <property type="entry name" value="SSB_OBF"/>
    <property type="match status" value="1"/>
</dbReference>
<dbReference type="OrthoDB" id="4427276at2"/>
<feature type="compositionally biased region" description="Low complexity" evidence="4">
    <location>
        <begin position="160"/>
        <end position="174"/>
    </location>
</feature>
<feature type="region of interest" description="Disordered" evidence="4">
    <location>
        <begin position="160"/>
        <end position="194"/>
    </location>
</feature>
<dbReference type="InterPro" id="IPR011344">
    <property type="entry name" value="ssDNA-bd"/>
</dbReference>
<evidence type="ECO:0000313" key="6">
    <source>
        <dbReference type="Proteomes" id="UP000234329"/>
    </source>
</evidence>
<dbReference type="PROSITE" id="PS50935">
    <property type="entry name" value="SSB"/>
    <property type="match status" value="1"/>
</dbReference>
<dbReference type="EMBL" id="MXAV01000052">
    <property type="protein sequence ID" value="PKY09713.1"/>
    <property type="molecule type" value="Genomic_DNA"/>
</dbReference>
<feature type="region of interest" description="Disordered" evidence="4">
    <location>
        <begin position="114"/>
        <end position="143"/>
    </location>
</feature>
<dbReference type="InParanoid" id="A0A2I1DIL0"/>
<comment type="caution">
    <text evidence="5">The sequence shown here is derived from an EMBL/GenBank/DDBJ whole genome shotgun (WGS) entry which is preliminary data.</text>
</comment>
<gene>
    <name evidence="5" type="ORF">B1757_13370</name>
</gene>
<dbReference type="RefSeq" id="WP_101538803.1">
    <property type="nucleotide sequence ID" value="NZ_MXAV01000052.1"/>
</dbReference>
<evidence type="ECO:0000256" key="2">
    <source>
        <dbReference type="PROSITE-ProRule" id="PRU00252"/>
    </source>
</evidence>
<dbReference type="GO" id="GO:0003697">
    <property type="term" value="F:single-stranded DNA binding"/>
    <property type="evidence" value="ECO:0007669"/>
    <property type="project" value="InterPro"/>
</dbReference>